<gene>
    <name evidence="9" type="ORF">SNE40_006283</name>
</gene>
<feature type="region of interest" description="Disordered" evidence="6">
    <location>
        <begin position="20"/>
        <end position="47"/>
    </location>
</feature>
<keyword evidence="2" id="KW-0813">Transport</keyword>
<feature type="transmembrane region" description="Helical" evidence="7">
    <location>
        <begin position="101"/>
        <end position="125"/>
    </location>
</feature>
<feature type="transmembrane region" description="Helical" evidence="7">
    <location>
        <begin position="227"/>
        <end position="247"/>
    </location>
</feature>
<feature type="transmembrane region" description="Helical" evidence="7">
    <location>
        <begin position="363"/>
        <end position="390"/>
    </location>
</feature>
<dbReference type="GO" id="GO:0016020">
    <property type="term" value="C:membrane"/>
    <property type="evidence" value="ECO:0007669"/>
    <property type="project" value="UniProtKB-SubCell"/>
</dbReference>
<feature type="domain" description="Major facilitator superfamily (MFS) profile" evidence="8">
    <location>
        <begin position="269"/>
        <end position="472"/>
    </location>
</feature>
<dbReference type="AlphaFoldDB" id="A0AAN8PVX9"/>
<feature type="transmembrane region" description="Helical" evidence="7">
    <location>
        <begin position="436"/>
        <end position="457"/>
    </location>
</feature>
<feature type="compositionally biased region" description="Polar residues" evidence="6">
    <location>
        <begin position="20"/>
        <end position="37"/>
    </location>
</feature>
<organism evidence="9 10">
    <name type="scientific">Patella caerulea</name>
    <name type="common">Rayed Mediterranean limpet</name>
    <dbReference type="NCBI Taxonomy" id="87958"/>
    <lineage>
        <taxon>Eukaryota</taxon>
        <taxon>Metazoa</taxon>
        <taxon>Spiralia</taxon>
        <taxon>Lophotrochozoa</taxon>
        <taxon>Mollusca</taxon>
        <taxon>Gastropoda</taxon>
        <taxon>Patellogastropoda</taxon>
        <taxon>Patelloidea</taxon>
        <taxon>Patellidae</taxon>
        <taxon>Patella</taxon>
    </lineage>
</organism>
<keyword evidence="3 7" id="KW-0812">Transmembrane</keyword>
<evidence type="ECO:0000256" key="3">
    <source>
        <dbReference type="ARBA" id="ARBA00022692"/>
    </source>
</evidence>
<reference evidence="9 10" key="1">
    <citation type="submission" date="2024-01" db="EMBL/GenBank/DDBJ databases">
        <title>The genome of the rayed Mediterranean limpet Patella caerulea (Linnaeus, 1758).</title>
        <authorList>
            <person name="Anh-Thu Weber A."/>
            <person name="Halstead-Nussloch G."/>
        </authorList>
    </citation>
    <scope>NUCLEOTIDE SEQUENCE [LARGE SCALE GENOMIC DNA]</scope>
    <source>
        <strain evidence="9">AATW-2023a</strain>
        <tissue evidence="9">Whole specimen</tissue>
    </source>
</reference>
<evidence type="ECO:0000256" key="7">
    <source>
        <dbReference type="SAM" id="Phobius"/>
    </source>
</evidence>
<keyword evidence="4 7" id="KW-1133">Transmembrane helix</keyword>
<evidence type="ECO:0000256" key="4">
    <source>
        <dbReference type="ARBA" id="ARBA00022989"/>
    </source>
</evidence>
<dbReference type="SUPFAM" id="SSF103473">
    <property type="entry name" value="MFS general substrate transporter"/>
    <property type="match status" value="1"/>
</dbReference>
<feature type="transmembrane region" description="Helical" evidence="7">
    <location>
        <begin position="132"/>
        <end position="151"/>
    </location>
</feature>
<dbReference type="InterPro" id="IPR001807">
    <property type="entry name" value="ClC"/>
</dbReference>
<evidence type="ECO:0000313" key="10">
    <source>
        <dbReference type="Proteomes" id="UP001347796"/>
    </source>
</evidence>
<feature type="transmembrane region" description="Helical" evidence="7">
    <location>
        <begin position="268"/>
        <end position="287"/>
    </location>
</feature>
<accession>A0AAN8PVX9</accession>
<evidence type="ECO:0000256" key="1">
    <source>
        <dbReference type="ARBA" id="ARBA00004141"/>
    </source>
</evidence>
<proteinExistence type="predicted"/>
<comment type="subcellular location">
    <subcellularLocation>
        <location evidence="1">Membrane</location>
        <topology evidence="1">Multi-pass membrane protein</topology>
    </subcellularLocation>
</comment>
<dbReference type="Proteomes" id="UP001347796">
    <property type="component" value="Unassembled WGS sequence"/>
</dbReference>
<dbReference type="PANTHER" id="PTHR23506">
    <property type="entry name" value="GH10249P"/>
    <property type="match status" value="1"/>
</dbReference>
<dbReference type="InterPro" id="IPR036259">
    <property type="entry name" value="MFS_trans_sf"/>
</dbReference>
<name>A0AAN8PVX9_PATCE</name>
<sequence>MELSDVDTDNQPLLGFQSNHFDNDNSINNPDTNTSISDVDVSENDSSKTSDAEEFSFRGLDRRKKMVFLIIGMVNFCACTCFSLLAPFFPAEATKKGVSTTVVGLIFSCFEFWIFVTSPIFGYFLTRIGAKFTFISGIMVCGSCSVLFGILDKCPPNEVFIAMCFACRTVEALGCSAFVTASFAIIAHEFPNNVATVFGSLETFTGIGMMVGPPIGGALYELGGYGLPFWTMGTILITCGFVSFIYMPGQDEGAKTFKGSVLRLLKSPLVVVCCFTVFCSSFALGFLDPTLANHLEVFNLSSLYVGLIFLCAPGIYGFTAPLWGYLGDAKDWTAGMMIIGLFFSGIAYLLLGPAPFLPFLPFTLWLTIVTLCCFGLFFGCSLIPTFTGILTGAKQLGLDESLDTFGMVSGLFNSSFSLGAFVGPSIGGLLQDHFGFGWAASSCGFLYLATTLVVILFRFTSKQGFNKPPPTG</sequence>
<evidence type="ECO:0000313" key="9">
    <source>
        <dbReference type="EMBL" id="KAK6187032.1"/>
    </source>
</evidence>
<dbReference type="PRINTS" id="PR00762">
    <property type="entry name" value="CLCHANNEL"/>
</dbReference>
<protein>
    <recommendedName>
        <fullName evidence="8">Major facilitator superfamily (MFS) profile domain-containing protein</fullName>
    </recommendedName>
</protein>
<dbReference type="Gene3D" id="1.20.1250.20">
    <property type="entry name" value="MFS general substrate transporter like domains"/>
    <property type="match status" value="2"/>
</dbReference>
<feature type="transmembrane region" description="Helical" evidence="7">
    <location>
        <begin position="332"/>
        <end position="351"/>
    </location>
</feature>
<dbReference type="PANTHER" id="PTHR23506:SF26">
    <property type="entry name" value="MFS-TYPE TRANSPORTER SLC18B1"/>
    <property type="match status" value="1"/>
</dbReference>
<evidence type="ECO:0000259" key="8">
    <source>
        <dbReference type="PROSITE" id="PS50850"/>
    </source>
</evidence>
<dbReference type="PROSITE" id="PS50850">
    <property type="entry name" value="MFS"/>
    <property type="match status" value="1"/>
</dbReference>
<dbReference type="Pfam" id="PF07690">
    <property type="entry name" value="MFS_1"/>
    <property type="match status" value="1"/>
</dbReference>
<dbReference type="GO" id="GO:0015108">
    <property type="term" value="F:chloride transmembrane transporter activity"/>
    <property type="evidence" value="ECO:0007669"/>
    <property type="project" value="InterPro"/>
</dbReference>
<feature type="transmembrane region" description="Helical" evidence="7">
    <location>
        <begin position="303"/>
        <end position="325"/>
    </location>
</feature>
<keyword evidence="10" id="KW-1185">Reference proteome</keyword>
<evidence type="ECO:0000256" key="6">
    <source>
        <dbReference type="SAM" id="MobiDB-lite"/>
    </source>
</evidence>
<dbReference type="InterPro" id="IPR050930">
    <property type="entry name" value="MFS_Vesicular_Transporter"/>
</dbReference>
<keyword evidence="5 7" id="KW-0472">Membrane</keyword>
<evidence type="ECO:0000256" key="5">
    <source>
        <dbReference type="ARBA" id="ARBA00023136"/>
    </source>
</evidence>
<dbReference type="InterPro" id="IPR011701">
    <property type="entry name" value="MFS"/>
</dbReference>
<feature type="transmembrane region" description="Helical" evidence="7">
    <location>
        <begin position="66"/>
        <end position="89"/>
    </location>
</feature>
<dbReference type="EMBL" id="JAZGQO010000005">
    <property type="protein sequence ID" value="KAK6187032.1"/>
    <property type="molecule type" value="Genomic_DNA"/>
</dbReference>
<comment type="caution">
    <text evidence="9">The sequence shown here is derived from an EMBL/GenBank/DDBJ whole genome shotgun (WGS) entry which is preliminary data.</text>
</comment>
<dbReference type="InterPro" id="IPR020846">
    <property type="entry name" value="MFS_dom"/>
</dbReference>
<evidence type="ECO:0000256" key="2">
    <source>
        <dbReference type="ARBA" id="ARBA00022448"/>
    </source>
</evidence>
<feature type="transmembrane region" description="Helical" evidence="7">
    <location>
        <begin position="411"/>
        <end position="430"/>
    </location>
</feature>